<evidence type="ECO:0000259" key="2">
    <source>
        <dbReference type="Pfam" id="PF01097"/>
    </source>
</evidence>
<gene>
    <name evidence="3" type="ORF">DCO17_06585</name>
</gene>
<dbReference type="AlphaFoldDB" id="A0A6M9Q0Q0"/>
<organism evidence="3 4">
    <name type="scientific">Polynucleobacter tropicus</name>
    <dbReference type="NCBI Taxonomy" id="1743174"/>
    <lineage>
        <taxon>Bacteria</taxon>
        <taxon>Pseudomonadati</taxon>
        <taxon>Pseudomonadota</taxon>
        <taxon>Betaproteobacteria</taxon>
        <taxon>Burkholderiales</taxon>
        <taxon>Burkholderiaceae</taxon>
        <taxon>Polynucleobacter</taxon>
    </lineage>
</organism>
<evidence type="ECO:0000313" key="4">
    <source>
        <dbReference type="Proteomes" id="UP000503312"/>
    </source>
</evidence>
<sequence>MVDNSQCKPHCKLIGRSRVHR</sequence>
<evidence type="ECO:0000313" key="3">
    <source>
        <dbReference type="EMBL" id="QKM65712.1"/>
    </source>
</evidence>
<reference evidence="3 4" key="1">
    <citation type="submission" date="2018-04" db="EMBL/GenBank/DDBJ databases">
        <title>Polynucleobacter sp. UH21B genome.</title>
        <authorList>
            <person name="Hahn M.W."/>
        </authorList>
    </citation>
    <scope>NUCLEOTIDE SEQUENCE [LARGE SCALE GENOMIC DNA]</scope>
    <source>
        <strain evidence="3 4">MWH-UH21B</strain>
    </source>
</reference>
<name>A0A6M9Q0Q0_9BURK</name>
<proteinExistence type="predicted"/>
<feature type="domain" description="Invertebrate defensins family profile" evidence="2">
    <location>
        <begin position="2"/>
        <end position="18"/>
    </location>
</feature>
<keyword evidence="4" id="KW-1185">Reference proteome</keyword>
<accession>A0A6M9Q0Q0</accession>
<dbReference type="Proteomes" id="UP000503312">
    <property type="component" value="Chromosome"/>
</dbReference>
<keyword evidence="1" id="KW-1015">Disulfide bond</keyword>
<dbReference type="Pfam" id="PF01097">
    <property type="entry name" value="Defensin_2"/>
    <property type="match status" value="1"/>
</dbReference>
<dbReference type="KEGG" id="ptrp:DCO17_06585"/>
<dbReference type="GO" id="GO:0006952">
    <property type="term" value="P:defense response"/>
    <property type="evidence" value="ECO:0007669"/>
    <property type="project" value="InterPro"/>
</dbReference>
<evidence type="ECO:0000256" key="1">
    <source>
        <dbReference type="ARBA" id="ARBA00023157"/>
    </source>
</evidence>
<protein>
    <recommendedName>
        <fullName evidence="2">Invertebrate defensins family profile domain-containing protein</fullName>
    </recommendedName>
</protein>
<dbReference type="EMBL" id="CP028942">
    <property type="protein sequence ID" value="QKM65712.1"/>
    <property type="molecule type" value="Genomic_DNA"/>
</dbReference>
<dbReference type="InterPro" id="IPR001542">
    <property type="entry name" value="Defensin_invertebrate/fungal"/>
</dbReference>